<dbReference type="RefSeq" id="XP_040716504.1">
    <property type="nucleotide sequence ID" value="XM_040860193.1"/>
</dbReference>
<comment type="caution">
    <text evidence="1">The sequence shown here is derived from an EMBL/GenBank/DDBJ whole genome shotgun (WGS) entry which is preliminary data.</text>
</comment>
<name>A0A1Y2E1E2_9PEZI</name>
<protein>
    <submittedName>
        <fullName evidence="1">Uncharacterized protein</fullName>
    </submittedName>
</protein>
<evidence type="ECO:0000313" key="2">
    <source>
        <dbReference type="Proteomes" id="UP000193689"/>
    </source>
</evidence>
<dbReference type="AlphaFoldDB" id="A0A1Y2E1E2"/>
<accession>A0A1Y2E1E2</accession>
<reference evidence="1 2" key="1">
    <citation type="submission" date="2016-07" db="EMBL/GenBank/DDBJ databases">
        <title>Pervasive Adenine N6-methylation of Active Genes in Fungi.</title>
        <authorList>
            <consortium name="DOE Joint Genome Institute"/>
            <person name="Mondo S.J."/>
            <person name="Dannebaum R.O."/>
            <person name="Kuo R.C."/>
            <person name="Labutti K."/>
            <person name="Haridas S."/>
            <person name="Kuo A."/>
            <person name="Salamov A."/>
            <person name="Ahrendt S.R."/>
            <person name="Lipzen A."/>
            <person name="Sullivan W."/>
            <person name="Andreopoulos W.B."/>
            <person name="Clum A."/>
            <person name="Lindquist E."/>
            <person name="Daum C."/>
            <person name="Ramamoorthy G.K."/>
            <person name="Gryganskyi A."/>
            <person name="Culley D."/>
            <person name="Magnuson J.K."/>
            <person name="James T.Y."/>
            <person name="O'Malley M.A."/>
            <person name="Stajich J.E."/>
            <person name="Spatafora J.W."/>
            <person name="Visel A."/>
            <person name="Grigoriev I.V."/>
        </authorList>
    </citation>
    <scope>NUCLEOTIDE SEQUENCE [LARGE SCALE GENOMIC DNA]</scope>
    <source>
        <strain evidence="1 2">CBS 129021</strain>
    </source>
</reference>
<proteinExistence type="predicted"/>
<evidence type="ECO:0000313" key="1">
    <source>
        <dbReference type="EMBL" id="ORY65352.1"/>
    </source>
</evidence>
<dbReference type="EMBL" id="MCFJ01000006">
    <property type="protein sequence ID" value="ORY65352.1"/>
    <property type="molecule type" value="Genomic_DNA"/>
</dbReference>
<dbReference type="Proteomes" id="UP000193689">
    <property type="component" value="Unassembled WGS sequence"/>
</dbReference>
<sequence>MRMRSAGDSVRDAKSTSHIRHLPFKVVASPHDRRAKHDCLTASVAATGPPFVHTPVQDQRECACRGQRLVSPHPQCVFFVSGQSELGASRSLCACDAFAGRLQCNSEVVFTSFPSTMAHPQGSQDPRWLPQALCPVPTLGIHSTPTHPP</sequence>
<gene>
    <name evidence="1" type="ORF">BCR38DRAFT_432523</name>
</gene>
<dbReference type="InParanoid" id="A0A1Y2E1E2"/>
<organism evidence="1 2">
    <name type="scientific">Pseudomassariella vexata</name>
    <dbReference type="NCBI Taxonomy" id="1141098"/>
    <lineage>
        <taxon>Eukaryota</taxon>
        <taxon>Fungi</taxon>
        <taxon>Dikarya</taxon>
        <taxon>Ascomycota</taxon>
        <taxon>Pezizomycotina</taxon>
        <taxon>Sordariomycetes</taxon>
        <taxon>Xylariomycetidae</taxon>
        <taxon>Amphisphaeriales</taxon>
        <taxon>Pseudomassariaceae</taxon>
        <taxon>Pseudomassariella</taxon>
    </lineage>
</organism>
<keyword evidence="2" id="KW-1185">Reference proteome</keyword>
<dbReference type="GeneID" id="63776405"/>